<dbReference type="GO" id="GO:0004425">
    <property type="term" value="F:indole-3-glycerol-phosphate synthase activity"/>
    <property type="evidence" value="ECO:0007669"/>
    <property type="project" value="UniProtKB-EC"/>
</dbReference>
<dbReference type="InterPro" id="IPR001468">
    <property type="entry name" value="Indole-3-GlycerolPSynthase_CS"/>
</dbReference>
<evidence type="ECO:0000256" key="7">
    <source>
        <dbReference type="ARBA" id="ARBA00023239"/>
    </source>
</evidence>
<reference evidence="11" key="1">
    <citation type="journal article" date="2019" name="Int. J. Syst. Evol. Microbiol.">
        <title>The Global Catalogue of Microorganisms (GCM) 10K type strain sequencing project: providing services to taxonomists for standard genome sequencing and annotation.</title>
        <authorList>
            <consortium name="The Broad Institute Genomics Platform"/>
            <consortium name="The Broad Institute Genome Sequencing Center for Infectious Disease"/>
            <person name="Wu L."/>
            <person name="Ma J."/>
        </authorList>
    </citation>
    <scope>NUCLEOTIDE SEQUENCE [LARGE SCALE GENOMIC DNA]</scope>
    <source>
        <strain evidence="11">CCM 8980</strain>
    </source>
</reference>
<dbReference type="PROSITE" id="PS00614">
    <property type="entry name" value="IGPS"/>
    <property type="match status" value="1"/>
</dbReference>
<keyword evidence="7 8" id="KW-0456">Lyase</keyword>
<comment type="catalytic activity">
    <reaction evidence="1 8">
        <text>1-(2-carboxyphenylamino)-1-deoxy-D-ribulose 5-phosphate + H(+) = (1S,2R)-1-C-(indol-3-yl)glycerol 3-phosphate + CO2 + H2O</text>
        <dbReference type="Rhea" id="RHEA:23476"/>
        <dbReference type="ChEBI" id="CHEBI:15377"/>
        <dbReference type="ChEBI" id="CHEBI:15378"/>
        <dbReference type="ChEBI" id="CHEBI:16526"/>
        <dbReference type="ChEBI" id="CHEBI:58613"/>
        <dbReference type="ChEBI" id="CHEBI:58866"/>
        <dbReference type="EC" id="4.1.1.48"/>
    </reaction>
</comment>
<gene>
    <name evidence="8 10" type="primary">trpC</name>
    <name evidence="10" type="ORF">ACFQ4P_01430</name>
</gene>
<evidence type="ECO:0000313" key="11">
    <source>
        <dbReference type="Proteomes" id="UP001597196"/>
    </source>
</evidence>
<keyword evidence="3 8" id="KW-0028">Amino-acid biosynthesis</keyword>
<comment type="caution">
    <text evidence="10">The sequence shown here is derived from an EMBL/GenBank/DDBJ whole genome shotgun (WGS) entry which is preliminary data.</text>
</comment>
<dbReference type="SUPFAM" id="SSF51366">
    <property type="entry name" value="Ribulose-phoshate binding barrel"/>
    <property type="match status" value="1"/>
</dbReference>
<dbReference type="RefSeq" id="WP_203626012.1">
    <property type="nucleotide sequence ID" value="NZ_BOLQ01000001.1"/>
</dbReference>
<dbReference type="EC" id="4.1.1.48" evidence="8"/>
<organism evidence="10 11">
    <name type="scientific">Lacticaseibacillus mingshuiensis</name>
    <dbReference type="NCBI Taxonomy" id="2799574"/>
    <lineage>
        <taxon>Bacteria</taxon>
        <taxon>Bacillati</taxon>
        <taxon>Bacillota</taxon>
        <taxon>Bacilli</taxon>
        <taxon>Lactobacillales</taxon>
        <taxon>Lactobacillaceae</taxon>
        <taxon>Lacticaseibacillus</taxon>
    </lineage>
</organism>
<dbReference type="InterPro" id="IPR045186">
    <property type="entry name" value="Indole-3-glycerol_P_synth"/>
</dbReference>
<comment type="pathway">
    <text evidence="2 8">Amino-acid biosynthesis; L-tryptophan biosynthesis; L-tryptophan from chorismate: step 4/5.</text>
</comment>
<evidence type="ECO:0000256" key="3">
    <source>
        <dbReference type="ARBA" id="ARBA00022605"/>
    </source>
</evidence>
<evidence type="ECO:0000256" key="5">
    <source>
        <dbReference type="ARBA" id="ARBA00022822"/>
    </source>
</evidence>
<proteinExistence type="inferred from homology"/>
<keyword evidence="6 8" id="KW-0057">Aromatic amino acid biosynthesis</keyword>
<sequence>MILDDLVAATKTRLANAEATKPLAQVRAAALATPVPTGGARFLEALAAHFGLIAELKQASPSKGVIATEFPVAQIAADYEAGGVDAMSVLTEPTFFHGSLATLTEVAAQTQVPLLRKDFILDDRMLLEARAAGASLALLIVGILADGQLRELYTTALKLGLLPLVECHNPDEIRRALVLDPQLIGVNNRDLRDFSVDFENSIRLRAMVPPTIKVIAESGLTEPGQLTVLRRGGLNGALIGETFMRATNRRATVQRYRAASEAAL</sequence>
<keyword evidence="5 8" id="KW-0822">Tryptophan biosynthesis</keyword>
<dbReference type="Proteomes" id="UP001597196">
    <property type="component" value="Unassembled WGS sequence"/>
</dbReference>
<protein>
    <recommendedName>
        <fullName evidence="8">Indole-3-glycerol phosphate synthase</fullName>
        <shortName evidence="8">IGPS</shortName>
        <ecNumber evidence="8">4.1.1.48</ecNumber>
    </recommendedName>
</protein>
<dbReference type="CDD" id="cd00331">
    <property type="entry name" value="IGPS"/>
    <property type="match status" value="1"/>
</dbReference>
<keyword evidence="11" id="KW-1185">Reference proteome</keyword>
<dbReference type="NCBIfam" id="NF001377">
    <property type="entry name" value="PRK00278.2-4"/>
    <property type="match status" value="1"/>
</dbReference>
<evidence type="ECO:0000256" key="1">
    <source>
        <dbReference type="ARBA" id="ARBA00001633"/>
    </source>
</evidence>
<dbReference type="Pfam" id="PF00218">
    <property type="entry name" value="IGPS"/>
    <property type="match status" value="1"/>
</dbReference>
<evidence type="ECO:0000259" key="9">
    <source>
        <dbReference type="Pfam" id="PF00218"/>
    </source>
</evidence>
<dbReference type="InterPro" id="IPR011060">
    <property type="entry name" value="RibuloseP-bd_barrel"/>
</dbReference>
<dbReference type="PANTHER" id="PTHR22854:SF2">
    <property type="entry name" value="INDOLE-3-GLYCEROL-PHOSPHATE SYNTHASE"/>
    <property type="match status" value="1"/>
</dbReference>
<evidence type="ECO:0000313" key="10">
    <source>
        <dbReference type="EMBL" id="MFD1428909.1"/>
    </source>
</evidence>
<name>A0ABW4CDP2_9LACO</name>
<evidence type="ECO:0000256" key="8">
    <source>
        <dbReference type="HAMAP-Rule" id="MF_00134"/>
    </source>
</evidence>
<dbReference type="InterPro" id="IPR013798">
    <property type="entry name" value="Indole-3-glycerol_P_synth_dom"/>
</dbReference>
<evidence type="ECO:0000256" key="6">
    <source>
        <dbReference type="ARBA" id="ARBA00023141"/>
    </source>
</evidence>
<comment type="similarity">
    <text evidence="8">Belongs to the TrpC family.</text>
</comment>
<keyword evidence="4 8" id="KW-0210">Decarboxylase</keyword>
<feature type="domain" description="Indole-3-glycerol phosphate synthase" evidence="9">
    <location>
        <begin position="3"/>
        <end position="254"/>
    </location>
</feature>
<dbReference type="PANTHER" id="PTHR22854">
    <property type="entry name" value="TRYPTOPHAN BIOSYNTHESIS PROTEIN"/>
    <property type="match status" value="1"/>
</dbReference>
<evidence type="ECO:0000256" key="4">
    <source>
        <dbReference type="ARBA" id="ARBA00022793"/>
    </source>
</evidence>
<dbReference type="EMBL" id="JBHTOC010000001">
    <property type="protein sequence ID" value="MFD1428909.1"/>
    <property type="molecule type" value="Genomic_DNA"/>
</dbReference>
<evidence type="ECO:0000256" key="2">
    <source>
        <dbReference type="ARBA" id="ARBA00004696"/>
    </source>
</evidence>
<dbReference type="Gene3D" id="3.20.20.70">
    <property type="entry name" value="Aldolase class I"/>
    <property type="match status" value="1"/>
</dbReference>
<dbReference type="InterPro" id="IPR013785">
    <property type="entry name" value="Aldolase_TIM"/>
</dbReference>
<dbReference type="HAMAP" id="MF_00134_B">
    <property type="entry name" value="IGPS_B"/>
    <property type="match status" value="1"/>
</dbReference>
<accession>A0ABW4CDP2</accession>